<feature type="region of interest" description="Disordered" evidence="5">
    <location>
        <begin position="232"/>
        <end position="252"/>
    </location>
</feature>
<organism evidence="7 8">
    <name type="scientific">Heterorhabditis bacteriophora</name>
    <name type="common">Entomopathogenic nematode worm</name>
    <dbReference type="NCBI Taxonomy" id="37862"/>
    <lineage>
        <taxon>Eukaryota</taxon>
        <taxon>Metazoa</taxon>
        <taxon>Ecdysozoa</taxon>
        <taxon>Nematoda</taxon>
        <taxon>Chromadorea</taxon>
        <taxon>Rhabditida</taxon>
        <taxon>Rhabditina</taxon>
        <taxon>Rhabditomorpha</taxon>
        <taxon>Strongyloidea</taxon>
        <taxon>Heterorhabditidae</taxon>
        <taxon>Heterorhabditis</taxon>
    </lineage>
</organism>
<keyword evidence="3" id="KW-0862">Zinc</keyword>
<dbReference type="GO" id="GO:0034450">
    <property type="term" value="F:ubiquitin-ubiquitin ligase activity"/>
    <property type="evidence" value="ECO:0007669"/>
    <property type="project" value="TreeGrafter"/>
</dbReference>
<dbReference type="PROSITE" id="PS51157">
    <property type="entry name" value="ZF_UBR"/>
    <property type="match status" value="1"/>
</dbReference>
<feature type="domain" description="UBR-type" evidence="6">
    <location>
        <begin position="725"/>
        <end position="809"/>
    </location>
</feature>
<keyword evidence="1" id="KW-0479">Metal-binding</keyword>
<dbReference type="Proteomes" id="UP000095283">
    <property type="component" value="Unplaced"/>
</dbReference>
<feature type="zinc finger region" description="UBR-type" evidence="4">
    <location>
        <begin position="725"/>
        <end position="809"/>
    </location>
</feature>
<dbReference type="PANTHER" id="PTHR46276:SF1">
    <property type="entry name" value="E3 UBIQUITIN-PROTEIN LIGASE UBR5"/>
    <property type="match status" value="1"/>
</dbReference>
<protein>
    <submittedName>
        <fullName evidence="8">UBR-type domain-containing protein</fullName>
    </submittedName>
</protein>
<proteinExistence type="predicted"/>
<evidence type="ECO:0000256" key="5">
    <source>
        <dbReference type="SAM" id="MobiDB-lite"/>
    </source>
</evidence>
<dbReference type="GO" id="GO:0005737">
    <property type="term" value="C:cytoplasm"/>
    <property type="evidence" value="ECO:0007669"/>
    <property type="project" value="TreeGrafter"/>
</dbReference>
<evidence type="ECO:0000256" key="1">
    <source>
        <dbReference type="ARBA" id="ARBA00022723"/>
    </source>
</evidence>
<keyword evidence="7" id="KW-1185">Reference proteome</keyword>
<feature type="compositionally biased region" description="Polar residues" evidence="5">
    <location>
        <begin position="865"/>
        <end position="875"/>
    </location>
</feature>
<dbReference type="PANTHER" id="PTHR46276">
    <property type="entry name" value="E3 UBIQUITIN-PROTEIN LIGASE UBR5"/>
    <property type="match status" value="1"/>
</dbReference>
<feature type="compositionally biased region" description="Basic and acidic residues" evidence="5">
    <location>
        <begin position="1134"/>
        <end position="1148"/>
    </location>
</feature>
<evidence type="ECO:0000313" key="8">
    <source>
        <dbReference type="WBParaSite" id="Hba_13108"/>
    </source>
</evidence>
<dbReference type="GO" id="GO:0000209">
    <property type="term" value="P:protein polyubiquitination"/>
    <property type="evidence" value="ECO:0007669"/>
    <property type="project" value="TreeGrafter"/>
</dbReference>
<evidence type="ECO:0000256" key="3">
    <source>
        <dbReference type="ARBA" id="ARBA00022833"/>
    </source>
</evidence>
<feature type="region of interest" description="Disordered" evidence="5">
    <location>
        <begin position="853"/>
        <end position="881"/>
    </location>
</feature>
<evidence type="ECO:0000313" key="7">
    <source>
        <dbReference type="Proteomes" id="UP000095283"/>
    </source>
</evidence>
<dbReference type="GO" id="GO:0090263">
    <property type="term" value="P:positive regulation of canonical Wnt signaling pathway"/>
    <property type="evidence" value="ECO:0007669"/>
    <property type="project" value="TreeGrafter"/>
</dbReference>
<feature type="compositionally biased region" description="Basic and acidic residues" evidence="5">
    <location>
        <begin position="8"/>
        <end position="17"/>
    </location>
</feature>
<dbReference type="AlphaFoldDB" id="A0A1I7X6L1"/>
<dbReference type="WBParaSite" id="Hba_13108">
    <property type="protein sequence ID" value="Hba_13108"/>
    <property type="gene ID" value="Hba_13108"/>
</dbReference>
<feature type="region of interest" description="Disordered" evidence="5">
    <location>
        <begin position="1"/>
        <end position="23"/>
    </location>
</feature>
<evidence type="ECO:0000256" key="4">
    <source>
        <dbReference type="PROSITE-ProRule" id="PRU00508"/>
    </source>
</evidence>
<dbReference type="GO" id="GO:0005634">
    <property type="term" value="C:nucleus"/>
    <property type="evidence" value="ECO:0007669"/>
    <property type="project" value="TreeGrafter"/>
</dbReference>
<reference evidence="8" key="1">
    <citation type="submission" date="2016-11" db="UniProtKB">
        <authorList>
            <consortium name="WormBaseParasite"/>
        </authorList>
    </citation>
    <scope>IDENTIFICATION</scope>
</reference>
<evidence type="ECO:0000256" key="2">
    <source>
        <dbReference type="ARBA" id="ARBA00022771"/>
    </source>
</evidence>
<accession>A0A1I7X6L1</accession>
<dbReference type="GO" id="GO:0008270">
    <property type="term" value="F:zinc ion binding"/>
    <property type="evidence" value="ECO:0007669"/>
    <property type="project" value="UniProtKB-KW"/>
</dbReference>
<name>A0A1I7X6L1_HETBA</name>
<dbReference type="SMART" id="SM00396">
    <property type="entry name" value="ZnF_UBR1"/>
    <property type="match status" value="1"/>
</dbReference>
<keyword evidence="2" id="KW-0863">Zinc-finger</keyword>
<feature type="compositionally biased region" description="Acidic residues" evidence="5">
    <location>
        <begin position="1172"/>
        <end position="1215"/>
    </location>
</feature>
<sequence>MSSVTKLLTEKEKKAKENGGVNKPITPKTSVELTEKIETWCGEDEKLLLKVFVKIASCGSELLAVVYMHGNGSHSQEIALHIPLHLVSYQIRATAIPLSGDDVAQLFVSNHLAVVRTSSNVFYWCGLYPFTDRHKLWEKERAKSRKHVTFETGEIVEGNEVRTKATPIYTAGSVAINLAGSSPVVSLSLYIAHLSVVCCVYLQVGVLMESVWTLTEMCRFRVMDPSTYDTDFPKATESTEDQKLLPATGESRKRRASQDVFDTVPLPREEAWGVSEVVWIHEQHTQDTAVVKIVDGAYVGVEYVTAIGDMTYASSLSGGLSKDSSAPQVFDILLCFYQFVMFCFVLEIYAILFDSHQDSILLLRDGNGALLPLIRDALMGFREPLTLHQPPIKHVSLAVHPVSSSATNKNGSRRATVLAIASPSSAAGFAKLPSLMQTVLYADAEGVKNILNKLEEIGDPDLLIAEVVDARSDGGANVVHAAVRLAVAAKNKEDADPGTTHGLRLREDETRLAAEEARALDQRWQRLLRSNRGGEKKDGENIEQDGVFINLKEIYIFSKVIRNYKKNKPFTVVSSISVERPVSEILGMLGEETIPAIGIFVFLIYIILMSSESTFSFFLYFKASPFGRPVCDVKERQRGAMDTVKQIVSHPVVAPLLAKILSHRDVGGLTPFMSAINHRAYGAAVHIWDSIESLVKNKPDDLPQYIHPTGCRPDDSPLFVLCYNDTCSFTWTGEEHINQVHLCDFWNIRKITIFKDIFECRTCGLTGSLCCCTECAFTCHRNHDCKLKRTSPTAYCDCWEKCPCKALVAGNQEKREFLLTELLKKTKLHELTNNRGEHVMLFLARTIGRQQNEQANYPKRRRNPAGTSTGDASSTPEHDLDPPKFAQFALKSCLQEWDVVKSLACVGIRGFENDQPVMEDVLHINSQSGSSHIDKFVFTLLSKCCDKYAHQLIDCLINMVNTERGPNRDSMVDKVVARYVRSVIRLYVMCILLSPVAAATAIAGEAPSGTNSLDRRHVYQTIPFSGFLSIVRKDSQCGRESKNQAIAPMVLRCRTVLLRLSAYSGVELAAAADAVLVPVRLGVLRPSVPLTVVTNQDSLEVIEKFLCGESDLTTMLSRAEDAREKIFRKRKISRRDTDREEEEPRRDESEDDSDSDEPNRRKSGVVVMNERGDDDMETSSEDEDEEEEEEGHVMVEDDENMEDEEADDDERVEGK</sequence>
<evidence type="ECO:0000259" key="6">
    <source>
        <dbReference type="PROSITE" id="PS51157"/>
    </source>
</evidence>
<dbReference type="InterPro" id="IPR003126">
    <property type="entry name" value="Znf_UBR"/>
</dbReference>
<feature type="region of interest" description="Disordered" evidence="5">
    <location>
        <begin position="1132"/>
        <end position="1215"/>
    </location>
</feature>